<name>A0A2G9ZEF9_9BACT</name>
<evidence type="ECO:0000313" key="1">
    <source>
        <dbReference type="EMBL" id="PIP31565.1"/>
    </source>
</evidence>
<evidence type="ECO:0000313" key="2">
    <source>
        <dbReference type="Proteomes" id="UP000230447"/>
    </source>
</evidence>
<dbReference type="EMBL" id="PCSB01000061">
    <property type="protein sequence ID" value="PIP31565.1"/>
    <property type="molecule type" value="Genomic_DNA"/>
</dbReference>
<proteinExistence type="predicted"/>
<sequence>MKIGIIGSMQFTDKMIEVREKLRELGHDAFITDLHKTMIGKTAEEIEKIKLHQKYNMDAIREFWRLMQGADAVLVLNLDKNGIKNYVGGNTLMEIGFAHVLSQKIFMLNPIPEMPYCKTEIEAVKPVIINGDLLKIT</sequence>
<protein>
    <recommendedName>
        <fullName evidence="3">Maf-like protein</fullName>
    </recommendedName>
</protein>
<accession>A0A2G9ZEF9</accession>
<evidence type="ECO:0008006" key="3">
    <source>
        <dbReference type="Google" id="ProtNLM"/>
    </source>
</evidence>
<comment type="caution">
    <text evidence="1">The sequence shown here is derived from an EMBL/GenBank/DDBJ whole genome shotgun (WGS) entry which is preliminary data.</text>
</comment>
<reference evidence="1 2" key="1">
    <citation type="submission" date="2017-09" db="EMBL/GenBank/DDBJ databases">
        <title>Depth-based differentiation of microbial function through sediment-hosted aquifers and enrichment of novel symbionts in the deep terrestrial subsurface.</title>
        <authorList>
            <person name="Probst A.J."/>
            <person name="Ladd B."/>
            <person name="Jarett J.K."/>
            <person name="Geller-Mcgrath D.E."/>
            <person name="Sieber C.M."/>
            <person name="Emerson J.B."/>
            <person name="Anantharaman K."/>
            <person name="Thomas B.C."/>
            <person name="Malmstrom R."/>
            <person name="Stieglmeier M."/>
            <person name="Klingl A."/>
            <person name="Woyke T."/>
            <person name="Ryan C.M."/>
            <person name="Banfield J.F."/>
        </authorList>
    </citation>
    <scope>NUCLEOTIDE SEQUENCE [LARGE SCALE GENOMIC DNA]</scope>
    <source>
        <strain evidence="1">CG23_combo_of_CG06-09_8_20_14_all_37_87_8</strain>
    </source>
</reference>
<organism evidence="1 2">
    <name type="scientific">bacterium (Candidatus Gribaldobacteria) CG23_combo_of_CG06-09_8_20_14_all_37_87_8</name>
    <dbReference type="NCBI Taxonomy" id="2014278"/>
    <lineage>
        <taxon>Bacteria</taxon>
        <taxon>Candidatus Gribaldobacteria</taxon>
    </lineage>
</organism>
<dbReference type="Proteomes" id="UP000230447">
    <property type="component" value="Unassembled WGS sequence"/>
</dbReference>
<gene>
    <name evidence="1" type="ORF">COX24_02935</name>
</gene>
<dbReference type="AlphaFoldDB" id="A0A2G9ZEF9"/>